<dbReference type="OrthoDB" id="8717144at2"/>
<keyword evidence="1" id="KW-0479">Metal-binding</keyword>
<dbReference type="InterPro" id="IPR005493">
    <property type="entry name" value="RraA/RraA-like"/>
</dbReference>
<dbReference type="SUPFAM" id="SSF89562">
    <property type="entry name" value="RraA-like"/>
    <property type="match status" value="1"/>
</dbReference>
<sequence>MSVSKEQIETLKQLGTATIHEAQGQKGAIDGALRPIDPSLRLAGPALTVDCRPSDNLAIHYALTKAKPGDVLVVDAKAFIEAGPWGDLLTLAAQKLGIVGLVIDGSVRDANAIIELGFPTFSRGLSIKGTNKNQPGKVNVPVSIGGVIVNPGDIVVGDRDGLVVVEQSAVEGVIRMSRTREDKENGIRAGVEAGKSTVELLGLADTLKKLGMV</sequence>
<feature type="binding site" evidence="1">
    <location>
        <position position="108"/>
    </location>
    <ligand>
        <name>substrate</name>
    </ligand>
</feature>
<dbReference type="Pfam" id="PF03737">
    <property type="entry name" value="RraA-like"/>
    <property type="match status" value="1"/>
</dbReference>
<keyword evidence="1" id="KW-0460">Magnesium</keyword>
<dbReference type="PANTHER" id="PTHR33254">
    <property type="entry name" value="4-HYDROXY-4-METHYL-2-OXOGLUTARATE ALDOLASE 3-RELATED"/>
    <property type="match status" value="1"/>
</dbReference>
<keyword evidence="3" id="KW-1185">Reference proteome</keyword>
<dbReference type="PANTHER" id="PTHR33254:SF16">
    <property type="entry name" value="BLR3842 PROTEIN"/>
    <property type="match status" value="1"/>
</dbReference>
<feature type="binding site" evidence="1">
    <location>
        <begin position="86"/>
        <end position="89"/>
    </location>
    <ligand>
        <name>substrate</name>
    </ligand>
</feature>
<comment type="cofactor">
    <cofactor evidence="1">
        <name>Mg(2+)</name>
        <dbReference type="ChEBI" id="CHEBI:18420"/>
    </cofactor>
</comment>
<evidence type="ECO:0000313" key="3">
    <source>
        <dbReference type="Proteomes" id="UP000414233"/>
    </source>
</evidence>
<accession>A0A5E4REX9</accession>
<dbReference type="RefSeq" id="WP_150695108.1">
    <property type="nucleotide sequence ID" value="NZ_CABPRZ010000001.1"/>
</dbReference>
<dbReference type="Gene3D" id="3.50.30.40">
    <property type="entry name" value="Ribonuclease E inhibitor RraA/RraA-like"/>
    <property type="match status" value="1"/>
</dbReference>
<dbReference type="CDD" id="cd16841">
    <property type="entry name" value="RraA_family"/>
    <property type="match status" value="1"/>
</dbReference>
<protein>
    <submittedName>
        <fullName evidence="2">4-hydroxy-4-methyl-2-oxoglutarate aldolase</fullName>
    </submittedName>
</protein>
<dbReference type="EMBL" id="CABPRZ010000001">
    <property type="protein sequence ID" value="VVD61383.1"/>
    <property type="molecule type" value="Genomic_DNA"/>
</dbReference>
<gene>
    <name evidence="2" type="ORF">PTE30175_00118</name>
</gene>
<reference evidence="2 3" key="1">
    <citation type="submission" date="2019-08" db="EMBL/GenBank/DDBJ databases">
        <authorList>
            <person name="Peeters C."/>
        </authorList>
    </citation>
    <scope>NUCLEOTIDE SEQUENCE [LARGE SCALE GENOMIC DNA]</scope>
    <source>
        <strain evidence="2 3">LMG 30175</strain>
    </source>
</reference>
<dbReference type="Proteomes" id="UP000414233">
    <property type="component" value="Unassembled WGS sequence"/>
</dbReference>
<dbReference type="NCBIfam" id="NF006731">
    <property type="entry name" value="PRK09262.1"/>
    <property type="match status" value="1"/>
</dbReference>
<evidence type="ECO:0000313" key="2">
    <source>
        <dbReference type="EMBL" id="VVD61383.1"/>
    </source>
</evidence>
<feature type="binding site" evidence="1">
    <location>
        <position position="109"/>
    </location>
    <ligand>
        <name>Mg(2+)</name>
        <dbReference type="ChEBI" id="CHEBI:18420"/>
    </ligand>
</feature>
<evidence type="ECO:0000256" key="1">
    <source>
        <dbReference type="PIRSR" id="PIRSR605493-1"/>
    </source>
</evidence>
<name>A0A5E4REX9_9BURK</name>
<dbReference type="InterPro" id="IPR036704">
    <property type="entry name" value="RraA/RraA-like_sf"/>
</dbReference>
<dbReference type="AlphaFoldDB" id="A0A5E4REX9"/>
<dbReference type="GO" id="GO:0046872">
    <property type="term" value="F:metal ion binding"/>
    <property type="evidence" value="ECO:0007669"/>
    <property type="project" value="UniProtKB-KW"/>
</dbReference>
<proteinExistence type="predicted"/>
<organism evidence="2 3">
    <name type="scientific">Pandoraea terrae</name>
    <dbReference type="NCBI Taxonomy" id="1537710"/>
    <lineage>
        <taxon>Bacteria</taxon>
        <taxon>Pseudomonadati</taxon>
        <taxon>Pseudomonadota</taxon>
        <taxon>Betaproteobacteria</taxon>
        <taxon>Burkholderiales</taxon>
        <taxon>Burkholderiaceae</taxon>
        <taxon>Pandoraea</taxon>
    </lineage>
</organism>